<proteinExistence type="predicted"/>
<feature type="compositionally biased region" description="Basic and acidic residues" evidence="1">
    <location>
        <begin position="19"/>
        <end position="33"/>
    </location>
</feature>
<dbReference type="EMBL" id="LCBA01000005">
    <property type="protein sequence ID" value="KKS01400.1"/>
    <property type="molecule type" value="Genomic_DNA"/>
</dbReference>
<organism evidence="2 3">
    <name type="scientific">Candidatus Yanofskybacteria bacterium GW2011_GWA2_41_22</name>
    <dbReference type="NCBI Taxonomy" id="1619023"/>
    <lineage>
        <taxon>Bacteria</taxon>
        <taxon>Candidatus Yanofskyibacteriota</taxon>
    </lineage>
</organism>
<evidence type="ECO:0000256" key="1">
    <source>
        <dbReference type="SAM" id="MobiDB-lite"/>
    </source>
</evidence>
<feature type="region of interest" description="Disordered" evidence="1">
    <location>
        <begin position="1"/>
        <end position="37"/>
    </location>
</feature>
<comment type="caution">
    <text evidence="2">The sequence shown here is derived from an EMBL/GenBank/DDBJ whole genome shotgun (WGS) entry which is preliminary data.</text>
</comment>
<dbReference type="AlphaFoldDB" id="A0A0G0VK47"/>
<evidence type="ECO:0000313" key="3">
    <source>
        <dbReference type="Proteomes" id="UP000033903"/>
    </source>
</evidence>
<dbReference type="Proteomes" id="UP000033903">
    <property type="component" value="Unassembled WGS sequence"/>
</dbReference>
<reference evidence="2 3" key="1">
    <citation type="journal article" date="2015" name="Nature">
        <title>rRNA introns, odd ribosomes, and small enigmatic genomes across a large radiation of phyla.</title>
        <authorList>
            <person name="Brown C.T."/>
            <person name="Hug L.A."/>
            <person name="Thomas B.C."/>
            <person name="Sharon I."/>
            <person name="Castelle C.J."/>
            <person name="Singh A."/>
            <person name="Wilkins M.J."/>
            <person name="Williams K.H."/>
            <person name="Banfield J.F."/>
        </authorList>
    </citation>
    <scope>NUCLEOTIDE SEQUENCE [LARGE SCALE GENOMIC DNA]</scope>
</reference>
<evidence type="ECO:0000313" key="2">
    <source>
        <dbReference type="EMBL" id="KKS01400.1"/>
    </source>
</evidence>
<accession>A0A0G0VK47</accession>
<sequence>MENPEFLNKKYPDLPGSKPVERAVQKKLREGEKGPTSNIERTDIYLTRLEKFFSAKEKRHIDTPRGPVESESGFERLKRRILDQYVTKYEEIPESYWHFLEKIMRERGQGGDWDRATPEQKEQMKQENANAVLADQRDSLEEWIDYFALPDSNYIPRELKYWIFRNILNLKEFAKVKIKKPDGTEEERIEFNKRSRGTVAKYPDLNQEALNYIIDSVKNKLAGQNMEFGYDIPAEAQQRFRELLSKEDFSKLYAWANEYMNPIPKHLLPVTDGEWVKYTQGSDPQELVKTIRGRGTGWCIAGETTCEKYLQGGDIYVYYSVDDNDQPTLPRLAIRFEGDRIAENPRGIAYKQNIDPYMPPILEEKLEGIGSVGKQYQKMAVDMEHLTAVDNKAKNGESLNKEDLTFLYEIESKIEGFGYLRDPRIQELRKNRNQEHDMLTIFDCTPEQVAKSIDEINENARVYVGNWDVEVHQKIRDYPQIKHLFESFPEKKILKLTLETDPQVNSPESAEEALDSRNIYLTDWSRDILKKTEFSQERQKYELARFTVEQLGFPNGATTQEIYDKAKKLGIGLCPAEVGPHLRLKYPGGEWMLIAMKQITDRSGDPDVFDLGSLGVRLELRSSGARPGRRWGGGSEFVFLSASET</sequence>
<protein>
    <submittedName>
        <fullName evidence="2">Uncharacterized protein</fullName>
    </submittedName>
</protein>
<gene>
    <name evidence="2" type="ORF">UU54_C0005G0008</name>
</gene>
<name>A0A0G0VK47_9BACT</name>